<protein>
    <recommendedName>
        <fullName evidence="6">Acid phosphatase</fullName>
    </recommendedName>
</protein>
<keyword evidence="5" id="KW-1185">Reference proteome</keyword>
<evidence type="ECO:0000313" key="5">
    <source>
        <dbReference type="Proteomes" id="UP001175271"/>
    </source>
</evidence>
<reference evidence="4" key="1">
    <citation type="submission" date="2023-06" db="EMBL/GenBank/DDBJ databases">
        <title>Genomic analysis of the entomopathogenic nematode Steinernema hermaphroditum.</title>
        <authorList>
            <person name="Schwarz E.M."/>
            <person name="Heppert J.K."/>
            <person name="Baniya A."/>
            <person name="Schwartz H.T."/>
            <person name="Tan C.-H."/>
            <person name="Antoshechkin I."/>
            <person name="Sternberg P.W."/>
            <person name="Goodrich-Blair H."/>
            <person name="Dillman A.R."/>
        </authorList>
    </citation>
    <scope>NUCLEOTIDE SEQUENCE</scope>
    <source>
        <strain evidence="4">PS9179</strain>
        <tissue evidence="4">Whole animal</tissue>
    </source>
</reference>
<sequence length="397" mass="46230">MLRVAVVFVCLLSIPAFADELLLVQALWRHGDRIPQGTYKDDPYQQSFWGKKWGEMTNKGMWQEYQQGLRLKQRYIDELKFLNATYDARDIYVRSSDFSRTLQSAYSNLAAFYNSSQNTHPLQKLWPNTWSPIPVHTIEKDIDYLLVWDTICPRRQQLMTERQRFRGYVDYMKNHKALMDEISTKTGLDISDALKLEVFFDTIWIENLYNLTLPSWITKEKFTEMKEVLDIVNDYVFGNAEFEHEENVELIRITGGVLLAEMLQNAHKAIENSTEVKYFAYSAHDSTINALLRALGAKKAVVKERIPDYASLLVLELWKTTQGDHAVRLLFSADAAAPFKTVTRVVSGCPQREFCPLDVFEKRSEKYVSKNIQEECKIRPKKKLNHIGTDFKIKRTL</sequence>
<dbReference type="AlphaFoldDB" id="A0AA39IA89"/>
<dbReference type="CDD" id="cd07061">
    <property type="entry name" value="HP_HAP_like"/>
    <property type="match status" value="1"/>
</dbReference>
<organism evidence="4 5">
    <name type="scientific">Steinernema hermaphroditum</name>
    <dbReference type="NCBI Taxonomy" id="289476"/>
    <lineage>
        <taxon>Eukaryota</taxon>
        <taxon>Metazoa</taxon>
        <taxon>Ecdysozoa</taxon>
        <taxon>Nematoda</taxon>
        <taxon>Chromadorea</taxon>
        <taxon>Rhabditida</taxon>
        <taxon>Tylenchina</taxon>
        <taxon>Panagrolaimomorpha</taxon>
        <taxon>Strongyloidoidea</taxon>
        <taxon>Steinernematidae</taxon>
        <taxon>Steinernema</taxon>
    </lineage>
</organism>
<comment type="similarity">
    <text evidence="2">Belongs to the histidine acid phosphatase family.</text>
</comment>
<dbReference type="PANTHER" id="PTHR11567">
    <property type="entry name" value="ACID PHOSPHATASE-RELATED"/>
    <property type="match status" value="1"/>
</dbReference>
<dbReference type="SUPFAM" id="SSF53254">
    <property type="entry name" value="Phosphoglycerate mutase-like"/>
    <property type="match status" value="1"/>
</dbReference>
<dbReference type="Pfam" id="PF00328">
    <property type="entry name" value="His_Phos_2"/>
    <property type="match status" value="1"/>
</dbReference>
<feature type="signal peptide" evidence="3">
    <location>
        <begin position="1"/>
        <end position="18"/>
    </location>
</feature>
<dbReference type="Gene3D" id="3.40.50.1240">
    <property type="entry name" value="Phosphoglycerate mutase-like"/>
    <property type="match status" value="1"/>
</dbReference>
<dbReference type="PANTHER" id="PTHR11567:SF210">
    <property type="entry name" value="ACID PHOSPHATASE 5-RELATED"/>
    <property type="match status" value="1"/>
</dbReference>
<comment type="catalytic activity">
    <reaction evidence="1">
        <text>a phosphate monoester + H2O = an alcohol + phosphate</text>
        <dbReference type="Rhea" id="RHEA:15017"/>
        <dbReference type="ChEBI" id="CHEBI:15377"/>
        <dbReference type="ChEBI" id="CHEBI:30879"/>
        <dbReference type="ChEBI" id="CHEBI:43474"/>
        <dbReference type="ChEBI" id="CHEBI:67140"/>
        <dbReference type="EC" id="3.1.3.2"/>
    </reaction>
</comment>
<name>A0AA39IA89_9BILA</name>
<keyword evidence="3" id="KW-0732">Signal</keyword>
<gene>
    <name evidence="4" type="ORF">QR680_014215</name>
</gene>
<proteinExistence type="inferred from homology"/>
<evidence type="ECO:0000256" key="3">
    <source>
        <dbReference type="SAM" id="SignalP"/>
    </source>
</evidence>
<feature type="chain" id="PRO_5041317170" description="Acid phosphatase" evidence="3">
    <location>
        <begin position="19"/>
        <end position="397"/>
    </location>
</feature>
<dbReference type="Proteomes" id="UP001175271">
    <property type="component" value="Unassembled WGS sequence"/>
</dbReference>
<dbReference type="InterPro" id="IPR050645">
    <property type="entry name" value="Histidine_acid_phosphatase"/>
</dbReference>
<evidence type="ECO:0008006" key="6">
    <source>
        <dbReference type="Google" id="ProtNLM"/>
    </source>
</evidence>
<evidence type="ECO:0000256" key="1">
    <source>
        <dbReference type="ARBA" id="ARBA00000032"/>
    </source>
</evidence>
<dbReference type="GO" id="GO:0003993">
    <property type="term" value="F:acid phosphatase activity"/>
    <property type="evidence" value="ECO:0007669"/>
    <property type="project" value="UniProtKB-EC"/>
</dbReference>
<evidence type="ECO:0000313" key="4">
    <source>
        <dbReference type="EMBL" id="KAK0419579.1"/>
    </source>
</evidence>
<accession>A0AA39IA89</accession>
<dbReference type="PROSITE" id="PS00616">
    <property type="entry name" value="HIS_ACID_PHOSPHAT_1"/>
    <property type="match status" value="1"/>
</dbReference>
<dbReference type="InterPro" id="IPR029033">
    <property type="entry name" value="His_PPase_superfam"/>
</dbReference>
<comment type="caution">
    <text evidence="4">The sequence shown here is derived from an EMBL/GenBank/DDBJ whole genome shotgun (WGS) entry which is preliminary data.</text>
</comment>
<evidence type="ECO:0000256" key="2">
    <source>
        <dbReference type="ARBA" id="ARBA00005375"/>
    </source>
</evidence>
<dbReference type="EMBL" id="JAUCMV010000002">
    <property type="protein sequence ID" value="KAK0419579.1"/>
    <property type="molecule type" value="Genomic_DNA"/>
</dbReference>
<dbReference type="InterPro" id="IPR000560">
    <property type="entry name" value="His_Pase_clade-2"/>
</dbReference>
<dbReference type="InterPro" id="IPR033379">
    <property type="entry name" value="Acid_Pase_AS"/>
</dbReference>